<keyword evidence="7" id="KW-1185">Reference proteome</keyword>
<dbReference type="InterPro" id="IPR011123">
    <property type="entry name" value="Y_Y_Y"/>
</dbReference>
<dbReference type="InterPro" id="IPR036388">
    <property type="entry name" value="WH-like_DNA-bd_sf"/>
</dbReference>
<sequence>MPRLLFFCCLCLTFGSAAGQELLTPRIRSFSVAEYGGENQNWGITQSPDGILYVANSGGVLRFDGLHWSLHQLPGRPTVRTVQWANDRLYVGGYGEFGYFTDEEGVLGDYTSLSTRLPAAEQTEEVWNIEVLTSGDVALQSFSRLYWLRGDSLAVQLPGNIMFAHATGDSLLVPVTDRGVLVQPSRDTGNYLTESEPGGRIVAIAGTGNRLLFATTEEILTYGKGGYRAWSTEATDLLRDQQINRIVVLRDGSVAVGTIMGGVYLFTADGRIEQHLSYGNGLSNNTVLALFEDRSGNLWVGLDRGLDLIVRSEPLRFYRQGKQPVGAVYAAAEYGGNFYIGTNQGLFVRDDRLRDFKLVPGTAGQVWELRVTPYGLLCGHNDGTFLVKDGAATLISDRSGGWQTIPLPGDSSRLLQANYTGISVLDCGGAGAEHRVEGLLAPIRFIARTERNEILALHGSRGAYRVRLSDDWHTLTGVDTIRSPDLIRPLLTRFGDTLLVQTADSRYRYSAGTFIPVTQVRGVNVHPGEYCLPGRVGTQEWFVVDKDRVTAYRGSRKLADYPVRLRYNFPRIIALPDSTYLFCLEDGYASYRPEETEPADVGLLLRLTRSGNNVWQFTYALPALDRPIRYRYRLLGFSDRWSTWSELGEKEYTNLTEGDYRFQVQGDWFGTEREIAFTVPPPWYRTVWAYLAYITLFAGMIYLLFREHTNRLNRQARKLEAIRLRQLQRQRIEARNQQLEEENHRKSRELANTTLTLAKKNEMLLDLKEELAQSGKKDQARDAQKLLHLIDRNLNHEEDWAIFESHFNEVHEAFLKRLRQAHPQLTSGDLQLAAYLKMDLSSKEIAPLLHISVRGVENKRYRLRKKLGLDGNDNLNAYVRDFQ</sequence>
<feature type="coiled-coil region" evidence="2">
    <location>
        <begin position="722"/>
        <end position="770"/>
    </location>
</feature>
<dbReference type="Gene3D" id="1.10.10.10">
    <property type="entry name" value="Winged helix-like DNA-binding domain superfamily/Winged helix DNA-binding domain"/>
    <property type="match status" value="1"/>
</dbReference>
<dbReference type="Proteomes" id="UP000576209">
    <property type="component" value="Unassembled WGS sequence"/>
</dbReference>
<evidence type="ECO:0000313" key="6">
    <source>
        <dbReference type="EMBL" id="MBB4079551.1"/>
    </source>
</evidence>
<dbReference type="Gene3D" id="2.130.10.10">
    <property type="entry name" value="YVTN repeat-like/Quinoprotein amine dehydrogenase"/>
    <property type="match status" value="1"/>
</dbReference>
<keyword evidence="1" id="KW-0597">Phosphoprotein</keyword>
<dbReference type="InterPro" id="IPR015943">
    <property type="entry name" value="WD40/YVTN_repeat-like_dom_sf"/>
</dbReference>
<dbReference type="Pfam" id="PF07494">
    <property type="entry name" value="Reg_prop"/>
    <property type="match status" value="1"/>
</dbReference>
<keyword evidence="6" id="KW-0238">DNA-binding</keyword>
<comment type="caution">
    <text evidence="6">The sequence shown here is derived from an EMBL/GenBank/DDBJ whole genome shotgun (WGS) entry which is preliminary data.</text>
</comment>
<dbReference type="GO" id="GO:0003677">
    <property type="term" value="F:DNA binding"/>
    <property type="evidence" value="ECO:0007669"/>
    <property type="project" value="UniProtKB-KW"/>
</dbReference>
<dbReference type="RefSeq" id="WP_183495795.1">
    <property type="nucleotide sequence ID" value="NZ_JACIFF010000005.1"/>
</dbReference>
<evidence type="ECO:0000259" key="5">
    <source>
        <dbReference type="SMART" id="SM00421"/>
    </source>
</evidence>
<feature type="signal peptide" evidence="4">
    <location>
        <begin position="1"/>
        <end position="19"/>
    </location>
</feature>
<dbReference type="EMBL" id="JACIFF010000005">
    <property type="protein sequence ID" value="MBB4079551.1"/>
    <property type="molecule type" value="Genomic_DNA"/>
</dbReference>
<keyword evidence="3" id="KW-1133">Transmembrane helix</keyword>
<dbReference type="PANTHER" id="PTHR43547:SF2">
    <property type="entry name" value="HYBRID SIGNAL TRANSDUCTION HISTIDINE KINASE C"/>
    <property type="match status" value="1"/>
</dbReference>
<dbReference type="AlphaFoldDB" id="A0A840E2W0"/>
<accession>A0A840E2W0</accession>
<organism evidence="6 7">
    <name type="scientific">Neolewinella aquimaris</name>
    <dbReference type="NCBI Taxonomy" id="1835722"/>
    <lineage>
        <taxon>Bacteria</taxon>
        <taxon>Pseudomonadati</taxon>
        <taxon>Bacteroidota</taxon>
        <taxon>Saprospiria</taxon>
        <taxon>Saprospirales</taxon>
        <taxon>Lewinellaceae</taxon>
        <taxon>Neolewinella</taxon>
    </lineage>
</organism>
<evidence type="ECO:0000256" key="1">
    <source>
        <dbReference type="ARBA" id="ARBA00022553"/>
    </source>
</evidence>
<dbReference type="SUPFAM" id="SSF46894">
    <property type="entry name" value="C-terminal effector domain of the bipartite response regulators"/>
    <property type="match status" value="1"/>
</dbReference>
<evidence type="ECO:0000256" key="2">
    <source>
        <dbReference type="SAM" id="Coils"/>
    </source>
</evidence>
<dbReference type="InterPro" id="IPR016032">
    <property type="entry name" value="Sig_transdc_resp-reg_C-effctor"/>
</dbReference>
<dbReference type="SUPFAM" id="SSF63829">
    <property type="entry name" value="Calcium-dependent phosphotriesterase"/>
    <property type="match status" value="1"/>
</dbReference>
<dbReference type="InterPro" id="IPR011110">
    <property type="entry name" value="Reg_prop"/>
</dbReference>
<keyword evidence="4" id="KW-0732">Signal</keyword>
<dbReference type="PANTHER" id="PTHR43547">
    <property type="entry name" value="TWO-COMPONENT HISTIDINE KINASE"/>
    <property type="match status" value="1"/>
</dbReference>
<dbReference type="SMART" id="SM00421">
    <property type="entry name" value="HTH_LUXR"/>
    <property type="match status" value="1"/>
</dbReference>
<evidence type="ECO:0000256" key="4">
    <source>
        <dbReference type="SAM" id="SignalP"/>
    </source>
</evidence>
<dbReference type="Pfam" id="PF07495">
    <property type="entry name" value="Y_Y_Y"/>
    <property type="match status" value="1"/>
</dbReference>
<name>A0A840E2W0_9BACT</name>
<dbReference type="Gene3D" id="2.60.40.10">
    <property type="entry name" value="Immunoglobulins"/>
    <property type="match status" value="1"/>
</dbReference>
<gene>
    <name evidence="6" type="ORF">GGR28_002176</name>
</gene>
<reference evidence="6 7" key="1">
    <citation type="submission" date="2020-08" db="EMBL/GenBank/DDBJ databases">
        <title>Genomic Encyclopedia of Type Strains, Phase IV (KMG-IV): sequencing the most valuable type-strain genomes for metagenomic binning, comparative biology and taxonomic classification.</title>
        <authorList>
            <person name="Goeker M."/>
        </authorList>
    </citation>
    <scope>NUCLEOTIDE SEQUENCE [LARGE SCALE GENOMIC DNA]</scope>
    <source>
        <strain evidence="6 7">DSM 105137</strain>
    </source>
</reference>
<feature type="chain" id="PRO_5032691401" evidence="4">
    <location>
        <begin position="20"/>
        <end position="883"/>
    </location>
</feature>
<proteinExistence type="predicted"/>
<dbReference type="InterPro" id="IPR000792">
    <property type="entry name" value="Tscrpt_reg_LuxR_C"/>
</dbReference>
<dbReference type="InterPro" id="IPR013783">
    <property type="entry name" value="Ig-like_fold"/>
</dbReference>
<dbReference type="GO" id="GO:0006355">
    <property type="term" value="P:regulation of DNA-templated transcription"/>
    <property type="evidence" value="ECO:0007669"/>
    <property type="project" value="InterPro"/>
</dbReference>
<dbReference type="GO" id="GO:0000155">
    <property type="term" value="F:phosphorelay sensor kinase activity"/>
    <property type="evidence" value="ECO:0007669"/>
    <property type="project" value="TreeGrafter"/>
</dbReference>
<evidence type="ECO:0000256" key="3">
    <source>
        <dbReference type="SAM" id="Phobius"/>
    </source>
</evidence>
<protein>
    <submittedName>
        <fullName evidence="6">DNA-binding CsgD family transcriptional regulator</fullName>
    </submittedName>
</protein>
<evidence type="ECO:0000313" key="7">
    <source>
        <dbReference type="Proteomes" id="UP000576209"/>
    </source>
</evidence>
<feature type="transmembrane region" description="Helical" evidence="3">
    <location>
        <begin position="687"/>
        <end position="705"/>
    </location>
</feature>
<keyword evidence="3" id="KW-0812">Transmembrane</keyword>
<feature type="domain" description="HTH luxR-type" evidence="5">
    <location>
        <begin position="822"/>
        <end position="879"/>
    </location>
</feature>
<keyword evidence="2" id="KW-0175">Coiled coil</keyword>
<keyword evidence="3" id="KW-0472">Membrane</keyword>